<dbReference type="AlphaFoldDB" id="A0A4W5L1H5"/>
<dbReference type="PANTHER" id="PTHR13123:SF8">
    <property type="entry name" value="F-BOX ONLY PROTEIN 25"/>
    <property type="match status" value="1"/>
</dbReference>
<proteinExistence type="predicted"/>
<evidence type="ECO:0000256" key="3">
    <source>
        <dbReference type="ARBA" id="ARBA00022786"/>
    </source>
</evidence>
<reference evidence="7" key="3">
    <citation type="submission" date="2025-09" db="UniProtKB">
        <authorList>
            <consortium name="Ensembl"/>
        </authorList>
    </citation>
    <scope>IDENTIFICATION</scope>
</reference>
<evidence type="ECO:0000256" key="4">
    <source>
        <dbReference type="ARBA" id="ARBA00023242"/>
    </source>
</evidence>
<accession>A0A4W5L1H5</accession>
<dbReference type="InterPro" id="IPR040394">
    <property type="entry name" value="FBX25/32"/>
</dbReference>
<protein>
    <recommendedName>
        <fullName evidence="6">F-box only protein 25</fullName>
    </recommendedName>
</protein>
<dbReference type="CDD" id="cd22099">
    <property type="entry name" value="F-box_FBXO25"/>
    <property type="match status" value="1"/>
</dbReference>
<keyword evidence="3" id="KW-0833">Ubl conjugation pathway</keyword>
<dbReference type="GeneTree" id="ENSGT00390000004915"/>
<evidence type="ECO:0000256" key="2">
    <source>
        <dbReference type="ARBA" id="ARBA00004906"/>
    </source>
</evidence>
<dbReference type="SUPFAM" id="SSF81383">
    <property type="entry name" value="F-box domain"/>
    <property type="match status" value="1"/>
</dbReference>
<keyword evidence="8" id="KW-1185">Reference proteome</keyword>
<reference evidence="7" key="2">
    <citation type="submission" date="2025-08" db="UniProtKB">
        <authorList>
            <consortium name="Ensembl"/>
        </authorList>
    </citation>
    <scope>IDENTIFICATION</scope>
</reference>
<evidence type="ECO:0000256" key="6">
    <source>
        <dbReference type="ARBA" id="ARBA00040054"/>
    </source>
</evidence>
<evidence type="ECO:0000256" key="5">
    <source>
        <dbReference type="ARBA" id="ARBA00037710"/>
    </source>
</evidence>
<dbReference type="GO" id="GO:0016567">
    <property type="term" value="P:protein ubiquitination"/>
    <property type="evidence" value="ECO:0007669"/>
    <property type="project" value="UniProtKB-UniPathway"/>
</dbReference>
<dbReference type="GO" id="GO:0005737">
    <property type="term" value="C:cytoplasm"/>
    <property type="evidence" value="ECO:0007669"/>
    <property type="project" value="TreeGrafter"/>
</dbReference>
<evidence type="ECO:0000313" key="8">
    <source>
        <dbReference type="Proteomes" id="UP000314982"/>
    </source>
</evidence>
<organism evidence="7 8">
    <name type="scientific">Hucho hucho</name>
    <name type="common">huchen</name>
    <dbReference type="NCBI Taxonomy" id="62062"/>
    <lineage>
        <taxon>Eukaryota</taxon>
        <taxon>Metazoa</taxon>
        <taxon>Chordata</taxon>
        <taxon>Craniata</taxon>
        <taxon>Vertebrata</taxon>
        <taxon>Euteleostomi</taxon>
        <taxon>Actinopterygii</taxon>
        <taxon>Neopterygii</taxon>
        <taxon>Teleostei</taxon>
        <taxon>Protacanthopterygii</taxon>
        <taxon>Salmoniformes</taxon>
        <taxon>Salmonidae</taxon>
        <taxon>Salmoninae</taxon>
        <taxon>Hucho</taxon>
    </lineage>
</organism>
<dbReference type="PANTHER" id="PTHR13123">
    <property type="entry name" value="LD30288P"/>
    <property type="match status" value="1"/>
</dbReference>
<dbReference type="GO" id="GO:0019005">
    <property type="term" value="C:SCF ubiquitin ligase complex"/>
    <property type="evidence" value="ECO:0007669"/>
    <property type="project" value="TreeGrafter"/>
</dbReference>
<dbReference type="UniPathway" id="UPA00143"/>
<sequence length="437" mass="51527">MPFLGQDWRSPGWSWIKTEDGWKRIELYGNELGDNNNGIDLEELCDENKENLFTGNVCEVVAKKRKKDLYNNNTKSQFVYQEKWIYVQKESTRERHGYCTLGEAFNRLDFSSATQDIQRFTYVAKLLQLIARSQLPSLSGAAQKNYFNVLEKIVRKVLEDYHNPRLIKELLQDLSSTLCILTRGMGKSVLVGNINIWVCRLETILNWQQQLNNLQIPKQLSNGMTLRDLPLDMQNNILYKFSDACDIINLGQATPTLHMLSEDRHLWKKLCQFHFAEKQFCRHLILSERGHVDWKVMYFTLQKYYPKREQYGDTLHFCRHCSILFWKKDTSSPLQWKCEREVVVRRLEAVYCAKTAYRLWTSLYSQRSRQLPRAGFTSALHRPLQILDLLLILQTRRGDFYPLLALPLLSVYSVCIKQRAQWKKMCFVVFLHILDSD</sequence>
<keyword evidence="4" id="KW-0539">Nucleus</keyword>
<dbReference type="STRING" id="62062.ENSHHUP00000018426"/>
<dbReference type="Proteomes" id="UP000314982">
    <property type="component" value="Unassembled WGS sequence"/>
</dbReference>
<comment type="pathway">
    <text evidence="2">Protein modification; protein ubiquitination.</text>
</comment>
<comment type="subcellular location">
    <subcellularLocation>
        <location evidence="1">Nucleus</location>
    </subcellularLocation>
</comment>
<evidence type="ECO:0000256" key="1">
    <source>
        <dbReference type="ARBA" id="ARBA00004123"/>
    </source>
</evidence>
<name>A0A4W5L1H5_9TELE</name>
<evidence type="ECO:0000313" key="7">
    <source>
        <dbReference type="Ensembl" id="ENSHHUP00000018426.1"/>
    </source>
</evidence>
<dbReference type="GO" id="GO:0005634">
    <property type="term" value="C:nucleus"/>
    <property type="evidence" value="ECO:0007669"/>
    <property type="project" value="UniProtKB-SubCell"/>
</dbReference>
<dbReference type="Ensembl" id="ENSHHUT00000019096.1">
    <property type="protein sequence ID" value="ENSHHUP00000018426.1"/>
    <property type="gene ID" value="ENSHHUG00000011506.1"/>
</dbReference>
<comment type="function">
    <text evidence="5">Substrate-recognition component of the SCF (SKP1-CUL1-F-box protein)-type E3 ubiquitin ligase complex. May play a role in accumulation of expanded polyglutamine (polyQ) protein huntingtin (HTT).</text>
</comment>
<reference evidence="8" key="1">
    <citation type="submission" date="2018-06" db="EMBL/GenBank/DDBJ databases">
        <title>Genome assembly of Danube salmon.</title>
        <authorList>
            <person name="Macqueen D.J."/>
            <person name="Gundappa M.K."/>
        </authorList>
    </citation>
    <scope>NUCLEOTIDE SEQUENCE [LARGE SCALE GENOMIC DNA]</scope>
</reference>
<dbReference type="InterPro" id="IPR036047">
    <property type="entry name" value="F-box-like_dom_sf"/>
</dbReference>